<dbReference type="EMBL" id="JAAH01000053">
    <property type="protein sequence ID" value="KDE72504.1"/>
    <property type="molecule type" value="Genomic_DNA"/>
</dbReference>
<name>A0AB73C3H9_9FUSO</name>
<evidence type="ECO:0000313" key="2">
    <source>
        <dbReference type="EMBL" id="KDE72504.1"/>
    </source>
</evidence>
<sequence length="56" mass="6393">MSNKKSRILNNNNTNKNNKLSFMIGIESGLVLTEINNKKSEEKKPKPQKPKIEVKP</sequence>
<evidence type="ECO:0000313" key="3">
    <source>
        <dbReference type="Proteomes" id="UP000027058"/>
    </source>
</evidence>
<reference evidence="2 3" key="1">
    <citation type="submission" date="2014-01" db="EMBL/GenBank/DDBJ databases">
        <title>Comparative genomics of Fusobacterium necrophorum wild isolates.</title>
        <authorList>
            <person name="Kittichotirat W."/>
            <person name="Bumgarner R.E."/>
            <person name="Lawrence P."/>
        </authorList>
    </citation>
    <scope>NUCLEOTIDE SEQUENCE [LARGE SCALE GENOMIC DNA]</scope>
    <source>
        <strain evidence="2 3">DJ-2</strain>
    </source>
</reference>
<accession>A0AB73C3H9</accession>
<comment type="caution">
    <text evidence="2">The sequence shown here is derived from an EMBL/GenBank/DDBJ whole genome shotgun (WGS) entry which is preliminary data.</text>
</comment>
<dbReference type="RefSeq" id="WP_187073750.1">
    <property type="nucleotide sequence ID" value="NZ_JAAH01000053.1"/>
</dbReference>
<gene>
    <name evidence="2" type="ORF">FUSO8_05025</name>
</gene>
<evidence type="ECO:0000256" key="1">
    <source>
        <dbReference type="SAM" id="MobiDB-lite"/>
    </source>
</evidence>
<proteinExistence type="predicted"/>
<protein>
    <submittedName>
        <fullName evidence="2">Uncharacterized protein</fullName>
    </submittedName>
</protein>
<dbReference type="Proteomes" id="UP000027058">
    <property type="component" value="Unassembled WGS sequence"/>
</dbReference>
<organism evidence="2 3">
    <name type="scientific">Fusobacterium necrophorum DJ-2</name>
    <dbReference type="NCBI Taxonomy" id="1441737"/>
    <lineage>
        <taxon>Bacteria</taxon>
        <taxon>Fusobacteriati</taxon>
        <taxon>Fusobacteriota</taxon>
        <taxon>Fusobacteriia</taxon>
        <taxon>Fusobacteriales</taxon>
        <taxon>Fusobacteriaceae</taxon>
        <taxon>Fusobacterium</taxon>
    </lineage>
</organism>
<feature type="region of interest" description="Disordered" evidence="1">
    <location>
        <begin position="36"/>
        <end position="56"/>
    </location>
</feature>
<dbReference type="AlphaFoldDB" id="A0AB73C3H9"/>